<accession>A0A9D3Q577</accession>
<dbReference type="OrthoDB" id="413520at2759"/>
<dbReference type="GO" id="GO:0005829">
    <property type="term" value="C:cytosol"/>
    <property type="evidence" value="ECO:0007669"/>
    <property type="project" value="TreeGrafter"/>
</dbReference>
<dbReference type="AlphaFoldDB" id="A0A9D3Q577"/>
<dbReference type="Gene3D" id="3.40.50.150">
    <property type="entry name" value="Vaccinia Virus protein VP39"/>
    <property type="match status" value="1"/>
</dbReference>
<comment type="caution">
    <text evidence="3">The sequence shown here is derived from an EMBL/GenBank/DDBJ whole genome shotgun (WGS) entry which is preliminary data.</text>
</comment>
<dbReference type="PANTHER" id="PTHR14614:SF5">
    <property type="entry name" value="EEF1A LYSINE METHYLTRANSFERASE 3"/>
    <property type="match status" value="1"/>
</dbReference>
<keyword evidence="1" id="KW-0489">Methyltransferase</keyword>
<keyword evidence="2" id="KW-0949">S-adenosyl-L-methionine</keyword>
<evidence type="ECO:0000256" key="1">
    <source>
        <dbReference type="ARBA" id="ARBA00022603"/>
    </source>
</evidence>
<gene>
    <name evidence="3" type="ORF">MATL_G00069320</name>
</gene>
<dbReference type="GO" id="GO:0032991">
    <property type="term" value="C:protein-containing complex"/>
    <property type="evidence" value="ECO:0007669"/>
    <property type="project" value="TreeGrafter"/>
</dbReference>
<reference evidence="3" key="1">
    <citation type="submission" date="2021-01" db="EMBL/GenBank/DDBJ databases">
        <authorList>
            <person name="Zahm M."/>
            <person name="Roques C."/>
            <person name="Cabau C."/>
            <person name="Klopp C."/>
            <person name="Donnadieu C."/>
            <person name="Jouanno E."/>
            <person name="Lampietro C."/>
            <person name="Louis A."/>
            <person name="Herpin A."/>
            <person name="Echchiki A."/>
            <person name="Berthelot C."/>
            <person name="Parey E."/>
            <person name="Roest-Crollius H."/>
            <person name="Braasch I."/>
            <person name="Postlethwait J."/>
            <person name="Bobe J."/>
            <person name="Montfort J."/>
            <person name="Bouchez O."/>
            <person name="Begum T."/>
            <person name="Mejri S."/>
            <person name="Adams A."/>
            <person name="Chen W.-J."/>
            <person name="Guiguen Y."/>
        </authorList>
    </citation>
    <scope>NUCLEOTIDE SEQUENCE</scope>
    <source>
        <strain evidence="3">YG-15Mar2019-1</strain>
        <tissue evidence="3">Brain</tissue>
    </source>
</reference>
<dbReference type="GO" id="GO:0032259">
    <property type="term" value="P:methylation"/>
    <property type="evidence" value="ECO:0007669"/>
    <property type="project" value="UniProtKB-KW"/>
</dbReference>
<keyword evidence="4" id="KW-1185">Reference proteome</keyword>
<evidence type="ECO:0000256" key="2">
    <source>
        <dbReference type="ARBA" id="ARBA00022691"/>
    </source>
</evidence>
<dbReference type="GO" id="GO:0008168">
    <property type="term" value="F:methyltransferase activity"/>
    <property type="evidence" value="ECO:0007669"/>
    <property type="project" value="UniProtKB-KW"/>
</dbReference>
<dbReference type="Proteomes" id="UP001046870">
    <property type="component" value="Chromosome 5"/>
</dbReference>
<evidence type="ECO:0008006" key="5">
    <source>
        <dbReference type="Google" id="ProtNLM"/>
    </source>
</evidence>
<organism evidence="3 4">
    <name type="scientific">Megalops atlanticus</name>
    <name type="common">Tarpon</name>
    <name type="synonym">Clupea gigantea</name>
    <dbReference type="NCBI Taxonomy" id="7932"/>
    <lineage>
        <taxon>Eukaryota</taxon>
        <taxon>Metazoa</taxon>
        <taxon>Chordata</taxon>
        <taxon>Craniata</taxon>
        <taxon>Vertebrata</taxon>
        <taxon>Euteleostomi</taxon>
        <taxon>Actinopterygii</taxon>
        <taxon>Neopterygii</taxon>
        <taxon>Teleostei</taxon>
        <taxon>Elopiformes</taxon>
        <taxon>Megalopidae</taxon>
        <taxon>Megalops</taxon>
    </lineage>
</organism>
<dbReference type="PANTHER" id="PTHR14614">
    <property type="entry name" value="HEPATOCELLULAR CARCINOMA-ASSOCIATED ANTIGEN"/>
    <property type="match status" value="1"/>
</dbReference>
<dbReference type="InterPro" id="IPR029063">
    <property type="entry name" value="SAM-dependent_MTases_sf"/>
</dbReference>
<sequence>MNFEGDHEKCLFPVDDGLFADTFSEESVYRFGGEEVMISQVFSANLGVAAPVWDAALCLCRYLEQQSLDLKGKRVIELGAGTGIVGILAARLGAEVTLTDLPHAVPQLEKNVLANMPPSGWPSAAPTVAPLSWGLDQTQFPRDWDLVLGADIVYLADTYPLLMDTLAHLCRDGATAYLSSKMRGEHGTPGFYADILPQRFNLQLVCHDLAQNINLYRATLRREG</sequence>
<proteinExistence type="predicted"/>
<dbReference type="SUPFAM" id="SSF53335">
    <property type="entry name" value="S-adenosyl-L-methionine-dependent methyltransferases"/>
    <property type="match status" value="1"/>
</dbReference>
<evidence type="ECO:0000313" key="3">
    <source>
        <dbReference type="EMBL" id="KAG7477404.1"/>
    </source>
</evidence>
<name>A0A9D3Q577_MEGAT</name>
<dbReference type="InterPro" id="IPR019410">
    <property type="entry name" value="Methyltransf_16"/>
</dbReference>
<protein>
    <recommendedName>
        <fullName evidence="5">EEF1A lysine methyltransferase 3</fullName>
    </recommendedName>
</protein>
<keyword evidence="1" id="KW-0808">Transferase</keyword>
<evidence type="ECO:0000313" key="4">
    <source>
        <dbReference type="Proteomes" id="UP001046870"/>
    </source>
</evidence>
<dbReference type="EMBL" id="JAFDVH010000005">
    <property type="protein sequence ID" value="KAG7477404.1"/>
    <property type="molecule type" value="Genomic_DNA"/>
</dbReference>
<dbReference type="Pfam" id="PF10294">
    <property type="entry name" value="Methyltransf_16"/>
    <property type="match status" value="1"/>
</dbReference>